<dbReference type="Pfam" id="PF02515">
    <property type="entry name" value="CoA_transf_3"/>
    <property type="match status" value="1"/>
</dbReference>
<dbReference type="PANTHER" id="PTHR48207">
    <property type="entry name" value="SUCCINATE--HYDROXYMETHYLGLUTARATE COA-TRANSFERASE"/>
    <property type="match status" value="1"/>
</dbReference>
<dbReference type="SUPFAM" id="SSF89796">
    <property type="entry name" value="CoA-transferase family III (CaiB/BaiF)"/>
    <property type="match status" value="1"/>
</dbReference>
<evidence type="ECO:0000256" key="2">
    <source>
        <dbReference type="SAM" id="MobiDB-lite"/>
    </source>
</evidence>
<dbReference type="InterPro" id="IPR050483">
    <property type="entry name" value="CoA-transferase_III_domain"/>
</dbReference>
<dbReference type="InterPro" id="IPR044855">
    <property type="entry name" value="CoA-Trfase_III_dom3_sf"/>
</dbReference>
<keyword evidence="4" id="KW-1185">Reference proteome</keyword>
<feature type="region of interest" description="Disordered" evidence="2">
    <location>
        <begin position="337"/>
        <end position="357"/>
    </location>
</feature>
<proteinExistence type="predicted"/>
<dbReference type="STRING" id="53463.SAMN05444389_11611"/>
<reference evidence="4" key="1">
    <citation type="submission" date="2016-11" db="EMBL/GenBank/DDBJ databases">
        <authorList>
            <person name="Varghese N."/>
            <person name="Submissions S."/>
        </authorList>
    </citation>
    <scope>NUCLEOTIDE SEQUENCE [LARGE SCALE GENOMIC DNA]</scope>
    <source>
        <strain evidence="4">DSM 6637</strain>
    </source>
</reference>
<name>A0A1M7K412_9RHOB</name>
<protein>
    <submittedName>
        <fullName evidence="3">Crotonobetainyl-CoA:carnitine CoA-transferase CaiB</fullName>
    </submittedName>
</protein>
<organism evidence="3 4">
    <name type="scientific">Paracoccus solventivorans</name>
    <dbReference type="NCBI Taxonomy" id="53463"/>
    <lineage>
        <taxon>Bacteria</taxon>
        <taxon>Pseudomonadati</taxon>
        <taxon>Pseudomonadota</taxon>
        <taxon>Alphaproteobacteria</taxon>
        <taxon>Rhodobacterales</taxon>
        <taxon>Paracoccaceae</taxon>
        <taxon>Paracoccus</taxon>
    </lineage>
</organism>
<dbReference type="InterPro" id="IPR003673">
    <property type="entry name" value="CoA-Trfase_fam_III"/>
</dbReference>
<keyword evidence="1 3" id="KW-0808">Transferase</keyword>
<evidence type="ECO:0000313" key="3">
    <source>
        <dbReference type="EMBL" id="SHM59944.1"/>
    </source>
</evidence>
<accession>A0A1M7K412</accession>
<dbReference type="Gene3D" id="3.30.1540.10">
    <property type="entry name" value="formyl-coa transferase, domain 3"/>
    <property type="match status" value="1"/>
</dbReference>
<dbReference type="EMBL" id="FRCK01000016">
    <property type="protein sequence ID" value="SHM59944.1"/>
    <property type="molecule type" value="Genomic_DNA"/>
</dbReference>
<dbReference type="Gene3D" id="3.40.50.10540">
    <property type="entry name" value="Crotonobetainyl-coa:carnitine coa-transferase, domain 1"/>
    <property type="match status" value="1"/>
</dbReference>
<dbReference type="RefSeq" id="WP_073068803.1">
    <property type="nucleotide sequence ID" value="NZ_FRCK01000016.1"/>
</dbReference>
<dbReference type="OrthoDB" id="7208981at2"/>
<evidence type="ECO:0000313" key="4">
    <source>
        <dbReference type="Proteomes" id="UP000184444"/>
    </source>
</evidence>
<gene>
    <name evidence="3" type="ORF">SAMN05444389_11611</name>
</gene>
<dbReference type="InterPro" id="IPR023606">
    <property type="entry name" value="CoA-Trfase_III_dom_1_sf"/>
</dbReference>
<dbReference type="AlphaFoldDB" id="A0A1M7K412"/>
<sequence length="388" mass="41370">MSSSNSAPLSGKLVIALEQAVAAPFCSSRLADAGARVIKVERKGVGDFARAYDTVANGESAYFTWLNRGKESVALDIKAAEDRDILLKMLENADVFIQNLLPGALAKLGLDSTTLREKFPRLVTCDITGYGEDGPMRNAKAYDLLVQCESGLASVTGTPDGPGRVGVSVCDIATGMTAHAGICEALIGRERSGTGSGVSVAMFDVMADWMSVPLLYHDYLSKPTPRVGLNHTMICPYGAYECRDGQLIVIAVQHSGEWVSFCDNILGDTALATDPRFHDNSTRLLNKPALEALIKAVFASHDRAGMLKRLDAAGIAYGAVNDVASLSDHPQLDRSVISTPSGEINVPAPPIRRSVGETTLGPCPAFDADGKAIRTEFDPRHKTGYARK</sequence>
<dbReference type="PANTHER" id="PTHR48207:SF3">
    <property type="entry name" value="SUCCINATE--HYDROXYMETHYLGLUTARATE COA-TRANSFERASE"/>
    <property type="match status" value="1"/>
</dbReference>
<dbReference type="GO" id="GO:0008410">
    <property type="term" value="F:CoA-transferase activity"/>
    <property type="evidence" value="ECO:0007669"/>
    <property type="project" value="TreeGrafter"/>
</dbReference>
<evidence type="ECO:0000256" key="1">
    <source>
        <dbReference type="ARBA" id="ARBA00022679"/>
    </source>
</evidence>
<dbReference type="Proteomes" id="UP000184444">
    <property type="component" value="Unassembled WGS sequence"/>
</dbReference>